<comment type="caution">
    <text evidence="1">The sequence shown here is derived from an EMBL/GenBank/DDBJ whole genome shotgun (WGS) entry which is preliminary data.</text>
</comment>
<name>A0AAV4XRB7_CAEEX</name>
<dbReference type="AlphaFoldDB" id="A0AAV4XRB7"/>
<evidence type="ECO:0000313" key="1">
    <source>
        <dbReference type="EMBL" id="GIY96511.1"/>
    </source>
</evidence>
<sequence length="77" mass="8710">NNEKSLQVTTLRILELSILLGAQRKESKHVCCTSHMTGKLLGYVRTASRAARRRDLCRSEALFDADLLKQATKLCYD</sequence>
<dbReference type="Proteomes" id="UP001054945">
    <property type="component" value="Unassembled WGS sequence"/>
</dbReference>
<reference evidence="1 2" key="1">
    <citation type="submission" date="2021-06" db="EMBL/GenBank/DDBJ databases">
        <title>Caerostris extrusa draft genome.</title>
        <authorList>
            <person name="Kono N."/>
            <person name="Arakawa K."/>
        </authorList>
    </citation>
    <scope>NUCLEOTIDE SEQUENCE [LARGE SCALE GENOMIC DNA]</scope>
</reference>
<evidence type="ECO:0000313" key="2">
    <source>
        <dbReference type="Proteomes" id="UP001054945"/>
    </source>
</evidence>
<feature type="non-terminal residue" evidence="1">
    <location>
        <position position="1"/>
    </location>
</feature>
<accession>A0AAV4XRB7</accession>
<organism evidence="1 2">
    <name type="scientific">Caerostris extrusa</name>
    <name type="common">Bark spider</name>
    <name type="synonym">Caerostris bankana</name>
    <dbReference type="NCBI Taxonomy" id="172846"/>
    <lineage>
        <taxon>Eukaryota</taxon>
        <taxon>Metazoa</taxon>
        <taxon>Ecdysozoa</taxon>
        <taxon>Arthropoda</taxon>
        <taxon>Chelicerata</taxon>
        <taxon>Arachnida</taxon>
        <taxon>Araneae</taxon>
        <taxon>Araneomorphae</taxon>
        <taxon>Entelegynae</taxon>
        <taxon>Araneoidea</taxon>
        <taxon>Araneidae</taxon>
        <taxon>Caerostris</taxon>
    </lineage>
</organism>
<dbReference type="EMBL" id="BPLR01018057">
    <property type="protein sequence ID" value="GIY96511.1"/>
    <property type="molecule type" value="Genomic_DNA"/>
</dbReference>
<proteinExistence type="predicted"/>
<protein>
    <submittedName>
        <fullName evidence="1">Uncharacterized protein</fullName>
    </submittedName>
</protein>
<gene>
    <name evidence="1" type="ORF">CEXT_120111</name>
</gene>
<keyword evidence="2" id="KW-1185">Reference proteome</keyword>